<dbReference type="Pfam" id="PF12833">
    <property type="entry name" value="HTH_18"/>
    <property type="match status" value="1"/>
</dbReference>
<accession>A0A9D2AFC1</accession>
<dbReference type="GO" id="GO:0043565">
    <property type="term" value="F:sequence-specific DNA binding"/>
    <property type="evidence" value="ECO:0007669"/>
    <property type="project" value="InterPro"/>
</dbReference>
<dbReference type="InterPro" id="IPR009057">
    <property type="entry name" value="Homeodomain-like_sf"/>
</dbReference>
<dbReference type="InterPro" id="IPR018060">
    <property type="entry name" value="HTH_AraC"/>
</dbReference>
<dbReference type="PANTHER" id="PTHR43280">
    <property type="entry name" value="ARAC-FAMILY TRANSCRIPTIONAL REGULATOR"/>
    <property type="match status" value="1"/>
</dbReference>
<dbReference type="Gene3D" id="1.10.10.60">
    <property type="entry name" value="Homeodomain-like"/>
    <property type="match status" value="2"/>
</dbReference>
<dbReference type="InterPro" id="IPR003313">
    <property type="entry name" value="AraC-bd"/>
</dbReference>
<evidence type="ECO:0000313" key="6">
    <source>
        <dbReference type="Proteomes" id="UP000824193"/>
    </source>
</evidence>
<dbReference type="Pfam" id="PF02311">
    <property type="entry name" value="AraC_binding"/>
    <property type="match status" value="1"/>
</dbReference>
<dbReference type="InterPro" id="IPR037923">
    <property type="entry name" value="HTH-like"/>
</dbReference>
<reference evidence="5" key="1">
    <citation type="journal article" date="2021" name="PeerJ">
        <title>Extensive microbial diversity within the chicken gut microbiome revealed by metagenomics and culture.</title>
        <authorList>
            <person name="Gilroy R."/>
            <person name="Ravi A."/>
            <person name="Getino M."/>
            <person name="Pursley I."/>
            <person name="Horton D.L."/>
            <person name="Alikhan N.F."/>
            <person name="Baker D."/>
            <person name="Gharbi K."/>
            <person name="Hall N."/>
            <person name="Watson M."/>
            <person name="Adriaenssens E.M."/>
            <person name="Foster-Nyarko E."/>
            <person name="Jarju S."/>
            <person name="Secka A."/>
            <person name="Antonio M."/>
            <person name="Oren A."/>
            <person name="Chaudhuri R.R."/>
            <person name="La Ragione R."/>
            <person name="Hildebrand F."/>
            <person name="Pallen M.J."/>
        </authorList>
    </citation>
    <scope>NUCLEOTIDE SEQUENCE</scope>
    <source>
        <strain evidence="5">2239</strain>
    </source>
</reference>
<dbReference type="PRINTS" id="PR00032">
    <property type="entry name" value="HTHARAC"/>
</dbReference>
<proteinExistence type="predicted"/>
<reference evidence="5" key="2">
    <citation type="submission" date="2021-04" db="EMBL/GenBank/DDBJ databases">
        <authorList>
            <person name="Gilroy R."/>
        </authorList>
    </citation>
    <scope>NUCLEOTIDE SEQUENCE</scope>
    <source>
        <strain evidence="5">2239</strain>
    </source>
</reference>
<dbReference type="InterPro" id="IPR014710">
    <property type="entry name" value="RmlC-like_jellyroll"/>
</dbReference>
<organism evidence="5 6">
    <name type="scientific">Candidatus Allofournierella pullicola</name>
    <dbReference type="NCBI Taxonomy" id="2838596"/>
    <lineage>
        <taxon>Bacteria</taxon>
        <taxon>Bacillati</taxon>
        <taxon>Bacillota</taxon>
        <taxon>Clostridia</taxon>
        <taxon>Eubacteriales</taxon>
        <taxon>Oscillospiraceae</taxon>
        <taxon>Allofournierella</taxon>
    </lineage>
</organism>
<dbReference type="Gene3D" id="2.60.120.10">
    <property type="entry name" value="Jelly Rolls"/>
    <property type="match status" value="1"/>
</dbReference>
<dbReference type="EMBL" id="DXFW01000040">
    <property type="protein sequence ID" value="HIX06762.1"/>
    <property type="molecule type" value="Genomic_DNA"/>
</dbReference>
<keyword evidence="1" id="KW-0805">Transcription regulation</keyword>
<evidence type="ECO:0000259" key="4">
    <source>
        <dbReference type="PROSITE" id="PS01124"/>
    </source>
</evidence>
<evidence type="ECO:0000313" key="5">
    <source>
        <dbReference type="EMBL" id="HIX06762.1"/>
    </source>
</evidence>
<evidence type="ECO:0000256" key="2">
    <source>
        <dbReference type="ARBA" id="ARBA00023125"/>
    </source>
</evidence>
<sequence>MYNLFELEDAVAEDGLQLLYVTSFRYEKHWIGTRHAHSFLEIFFCVSGDCEFFVRDSSFTLHPYEFVLINPDTEHVERAIPESPVEWVVLGIKGGYSNLPTDSNGYYHGSFVADSKGMVQLLTLLISELQNKKKQYSGAALRIAQLIMIHLSRITGGEIKQEVSTENRLQSSIAWVKQYIDDNYTSPLNLEMLSDKVGLNRCGLIRAFKKRYGVSPIEHMLSCRFRDAKFLLETTDRSIVSISGNLGFSSGNYFSQSFQKRFGISPSEYRGRNSST</sequence>
<evidence type="ECO:0000256" key="3">
    <source>
        <dbReference type="ARBA" id="ARBA00023163"/>
    </source>
</evidence>
<dbReference type="CDD" id="cd02208">
    <property type="entry name" value="cupin_RmlC-like"/>
    <property type="match status" value="1"/>
</dbReference>
<dbReference type="SUPFAM" id="SSF46689">
    <property type="entry name" value="Homeodomain-like"/>
    <property type="match status" value="2"/>
</dbReference>
<protein>
    <submittedName>
        <fullName evidence="5">AraC family transcriptional regulator</fullName>
    </submittedName>
</protein>
<evidence type="ECO:0000256" key="1">
    <source>
        <dbReference type="ARBA" id="ARBA00023015"/>
    </source>
</evidence>
<dbReference type="SMART" id="SM00342">
    <property type="entry name" value="HTH_ARAC"/>
    <property type="match status" value="1"/>
</dbReference>
<dbReference type="GO" id="GO:0003700">
    <property type="term" value="F:DNA-binding transcription factor activity"/>
    <property type="evidence" value="ECO:0007669"/>
    <property type="project" value="InterPro"/>
</dbReference>
<keyword evidence="3" id="KW-0804">Transcription</keyword>
<dbReference type="InterPro" id="IPR020449">
    <property type="entry name" value="Tscrpt_reg_AraC-type_HTH"/>
</dbReference>
<dbReference type="AlphaFoldDB" id="A0A9D2AFC1"/>
<comment type="caution">
    <text evidence="5">The sequence shown here is derived from an EMBL/GenBank/DDBJ whole genome shotgun (WGS) entry which is preliminary data.</text>
</comment>
<keyword evidence="2" id="KW-0238">DNA-binding</keyword>
<dbReference type="SUPFAM" id="SSF51215">
    <property type="entry name" value="Regulatory protein AraC"/>
    <property type="match status" value="1"/>
</dbReference>
<dbReference type="Proteomes" id="UP000824193">
    <property type="component" value="Unassembled WGS sequence"/>
</dbReference>
<feature type="domain" description="HTH araC/xylS-type" evidence="4">
    <location>
        <begin position="174"/>
        <end position="272"/>
    </location>
</feature>
<dbReference type="PROSITE" id="PS01124">
    <property type="entry name" value="HTH_ARAC_FAMILY_2"/>
    <property type="match status" value="1"/>
</dbReference>
<name>A0A9D2AFC1_9FIRM</name>
<dbReference type="PANTHER" id="PTHR43280:SF2">
    <property type="entry name" value="HTH-TYPE TRANSCRIPTIONAL REGULATOR EXSA"/>
    <property type="match status" value="1"/>
</dbReference>
<gene>
    <name evidence="5" type="ORF">H9865_11810</name>
</gene>